<feature type="transmembrane region" description="Helical" evidence="7">
    <location>
        <begin position="12"/>
        <end position="32"/>
    </location>
</feature>
<protein>
    <submittedName>
        <fullName evidence="9">Carbohydrate ABC transporter permease</fullName>
    </submittedName>
</protein>
<dbReference type="SUPFAM" id="SSF160964">
    <property type="entry name" value="MalF N-terminal region-like"/>
    <property type="match status" value="1"/>
</dbReference>
<organism evidence="9 10">
    <name type="scientific">Paenibacillus hodogayensis</name>
    <dbReference type="NCBI Taxonomy" id="279208"/>
    <lineage>
        <taxon>Bacteria</taxon>
        <taxon>Bacillati</taxon>
        <taxon>Bacillota</taxon>
        <taxon>Bacilli</taxon>
        <taxon>Bacillales</taxon>
        <taxon>Paenibacillaceae</taxon>
        <taxon>Paenibacillus</taxon>
    </lineage>
</organism>
<accession>A0ABV5W7A2</accession>
<dbReference type="InterPro" id="IPR051393">
    <property type="entry name" value="ABC_transporter_permease"/>
</dbReference>
<dbReference type="SUPFAM" id="SSF161098">
    <property type="entry name" value="MetI-like"/>
    <property type="match status" value="1"/>
</dbReference>
<keyword evidence="10" id="KW-1185">Reference proteome</keyword>
<gene>
    <name evidence="9" type="ORF">ACFFNY_32190</name>
</gene>
<reference evidence="9 10" key="1">
    <citation type="submission" date="2024-09" db="EMBL/GenBank/DDBJ databases">
        <authorList>
            <person name="Sun Q."/>
            <person name="Mori K."/>
        </authorList>
    </citation>
    <scope>NUCLEOTIDE SEQUENCE [LARGE SCALE GENOMIC DNA]</scope>
    <source>
        <strain evidence="9 10">JCM 12520</strain>
    </source>
</reference>
<evidence type="ECO:0000256" key="1">
    <source>
        <dbReference type="ARBA" id="ARBA00004651"/>
    </source>
</evidence>
<evidence type="ECO:0000256" key="3">
    <source>
        <dbReference type="ARBA" id="ARBA00022475"/>
    </source>
</evidence>
<feature type="transmembrane region" description="Helical" evidence="7">
    <location>
        <begin position="74"/>
        <end position="95"/>
    </location>
</feature>
<proteinExistence type="inferred from homology"/>
<evidence type="ECO:0000256" key="5">
    <source>
        <dbReference type="ARBA" id="ARBA00022989"/>
    </source>
</evidence>
<evidence type="ECO:0000256" key="6">
    <source>
        <dbReference type="ARBA" id="ARBA00023136"/>
    </source>
</evidence>
<evidence type="ECO:0000256" key="2">
    <source>
        <dbReference type="ARBA" id="ARBA00022448"/>
    </source>
</evidence>
<evidence type="ECO:0000313" key="10">
    <source>
        <dbReference type="Proteomes" id="UP001589619"/>
    </source>
</evidence>
<evidence type="ECO:0000256" key="7">
    <source>
        <dbReference type="RuleBase" id="RU363032"/>
    </source>
</evidence>
<comment type="subcellular location">
    <subcellularLocation>
        <location evidence="1 7">Cell membrane</location>
        <topology evidence="1 7">Multi-pass membrane protein</topology>
    </subcellularLocation>
</comment>
<dbReference type="RefSeq" id="WP_344910364.1">
    <property type="nucleotide sequence ID" value="NZ_BAAAYO010000009.1"/>
</dbReference>
<dbReference type="PANTHER" id="PTHR30193:SF37">
    <property type="entry name" value="INNER MEMBRANE ABC TRANSPORTER PERMEASE PROTEIN YCJO"/>
    <property type="match status" value="1"/>
</dbReference>
<dbReference type="Gene3D" id="1.10.3720.10">
    <property type="entry name" value="MetI-like"/>
    <property type="match status" value="1"/>
</dbReference>
<name>A0ABV5W7A2_9BACL</name>
<feature type="transmembrane region" description="Helical" evidence="7">
    <location>
        <begin position="107"/>
        <end position="127"/>
    </location>
</feature>
<comment type="similarity">
    <text evidence="7">Belongs to the binding-protein-dependent transport system permease family.</text>
</comment>
<feature type="transmembrane region" description="Helical" evidence="7">
    <location>
        <begin position="156"/>
        <end position="180"/>
    </location>
</feature>
<keyword evidence="6 7" id="KW-0472">Membrane</keyword>
<feature type="transmembrane region" description="Helical" evidence="7">
    <location>
        <begin position="204"/>
        <end position="223"/>
    </location>
</feature>
<dbReference type="PROSITE" id="PS50928">
    <property type="entry name" value="ABC_TM1"/>
    <property type="match status" value="1"/>
</dbReference>
<evidence type="ECO:0000259" key="8">
    <source>
        <dbReference type="PROSITE" id="PS50928"/>
    </source>
</evidence>
<dbReference type="InterPro" id="IPR000515">
    <property type="entry name" value="MetI-like"/>
</dbReference>
<dbReference type="CDD" id="cd06261">
    <property type="entry name" value="TM_PBP2"/>
    <property type="match status" value="1"/>
</dbReference>
<evidence type="ECO:0000313" key="9">
    <source>
        <dbReference type="EMBL" id="MFB9756262.1"/>
    </source>
</evidence>
<feature type="domain" description="ABC transmembrane type-1" evidence="8">
    <location>
        <begin position="70"/>
        <end position="284"/>
    </location>
</feature>
<feature type="transmembrane region" description="Helical" evidence="7">
    <location>
        <begin position="266"/>
        <end position="287"/>
    </location>
</feature>
<keyword evidence="2 7" id="KW-0813">Transport</keyword>
<sequence>MKHKSRKIKFIFFMFLVPALASHTLFIIFPFLKSLYYSFTNFDGMSRQYKFVGIGNYIDLFHDSAMLASMSYTLFYTFSSIVLVTLFAIPLAIILDSGMKTRNLQRAVFFFPSVPSSLAIGYIWAYIFSPTDSGALNYLLHNLFGMERVPWLSDPLLARVSTVIVGVWASLGWHAVLYVANLQTIPHEYYEAAQIDGATWRQRLFHITIPMLSPAMTASLLILTTGGLKVFEIPFALTKGGPGFETHSISQVIILRGISEMFYGKASAMSIVLFLFIAIITIIQLKWTQGREARLR</sequence>
<comment type="caution">
    <text evidence="9">The sequence shown here is derived from an EMBL/GenBank/DDBJ whole genome shotgun (WGS) entry which is preliminary data.</text>
</comment>
<dbReference type="EMBL" id="JBHMAG010000021">
    <property type="protein sequence ID" value="MFB9756262.1"/>
    <property type="molecule type" value="Genomic_DNA"/>
</dbReference>
<dbReference type="PANTHER" id="PTHR30193">
    <property type="entry name" value="ABC TRANSPORTER PERMEASE PROTEIN"/>
    <property type="match status" value="1"/>
</dbReference>
<keyword evidence="4 7" id="KW-0812">Transmembrane</keyword>
<dbReference type="Proteomes" id="UP001589619">
    <property type="component" value="Unassembled WGS sequence"/>
</dbReference>
<dbReference type="InterPro" id="IPR035906">
    <property type="entry name" value="MetI-like_sf"/>
</dbReference>
<keyword evidence="3" id="KW-1003">Cell membrane</keyword>
<dbReference type="Pfam" id="PF00528">
    <property type="entry name" value="BPD_transp_1"/>
    <property type="match status" value="1"/>
</dbReference>
<evidence type="ECO:0000256" key="4">
    <source>
        <dbReference type="ARBA" id="ARBA00022692"/>
    </source>
</evidence>
<keyword evidence="5 7" id="KW-1133">Transmembrane helix</keyword>